<keyword evidence="5" id="KW-0949">S-adenosyl-L-methionine</keyword>
<evidence type="ECO:0000256" key="7">
    <source>
        <dbReference type="ARBA" id="ARBA00023027"/>
    </source>
</evidence>
<keyword evidence="3 14" id="KW-0489">Methyltransferase</keyword>
<comment type="caution">
    <text evidence="14">The sequence shown here is derived from an EMBL/GenBank/DDBJ whole genome shotgun (WGS) entry which is preliminary data.</text>
</comment>
<evidence type="ECO:0000256" key="9">
    <source>
        <dbReference type="ARBA" id="ARBA00023244"/>
    </source>
</evidence>
<reference evidence="14 15" key="1">
    <citation type="submission" date="2019-08" db="EMBL/GenBank/DDBJ databases">
        <title>Actinomadura sp. nov. CYP1-5 isolated from mountain soil.</title>
        <authorList>
            <person name="Songsumanus A."/>
            <person name="Kuncharoen N."/>
            <person name="Kudo T."/>
            <person name="Yuki M."/>
            <person name="Igarashi Y."/>
            <person name="Tanasupawat S."/>
        </authorList>
    </citation>
    <scope>NUCLEOTIDE SEQUENCE [LARGE SCALE GENOMIC DNA]</scope>
    <source>
        <strain evidence="14 15">JCM 14158</strain>
    </source>
</reference>
<dbReference type="InterPro" id="IPR035996">
    <property type="entry name" value="4pyrrol_Methylase_sf"/>
</dbReference>
<evidence type="ECO:0000256" key="12">
    <source>
        <dbReference type="PIRSR" id="PIRSR036426-1"/>
    </source>
</evidence>
<dbReference type="GO" id="GO:0019354">
    <property type="term" value="P:siroheme biosynthetic process"/>
    <property type="evidence" value="ECO:0007669"/>
    <property type="project" value="UniProtKB-UniPathway"/>
</dbReference>
<sequence>MSHARLSTGRRPSPCTPEREYLCSTKTLVRHRRPQAAPHLRSREQHVPPYLLGLRLRGRRVLVVGGGRVAQRRVPALLDAGAAVVLVSPEVTASLQGLAERDKIVWHERPYRPGDCAGAWLVQAVTDDAKVNGDVVAEAEAARIWSVRADDAESSPAWTPASGHAGDATVGVLLGGDPRRAAGIRDAVVEGLREGGLESRHSRRKPAGVALVGGGPGDPGLITVRGRQLLAMADVVVADRLAPGGLLDELPPDVEVLDAAKIPYSRTVAQDRINEYLVEHARQGRFVVRLKGGDPFVFGRGGEEALYCARHGVPVTVVPGITSAVAVPSAAGIPVTHRGVAQEFHVISAHVPPGHPDSTVDWAALGRSGGTIVLLMAVERMTLIAAALMRYGRSSDTPVAVVQDGTLPGQRTLTATLGTVAGAMAAGEVRPPAIVVVGDVVNVAREIDMIRADMGRDP</sequence>
<dbReference type="Gene3D" id="3.30.950.10">
    <property type="entry name" value="Methyltransferase, Cobalt-precorrin-4 Transmethylase, Domain 2"/>
    <property type="match status" value="1"/>
</dbReference>
<dbReference type="NCBIfam" id="TIGR01470">
    <property type="entry name" value="cysG_Nterm"/>
    <property type="match status" value="1"/>
</dbReference>
<keyword evidence="15" id="KW-1185">Reference proteome</keyword>
<evidence type="ECO:0000256" key="5">
    <source>
        <dbReference type="ARBA" id="ARBA00022691"/>
    </source>
</evidence>
<keyword evidence="2" id="KW-0169">Cobalamin biosynthesis</keyword>
<dbReference type="GO" id="GO:0051287">
    <property type="term" value="F:NAD binding"/>
    <property type="evidence" value="ECO:0007669"/>
    <property type="project" value="InterPro"/>
</dbReference>
<dbReference type="FunFam" id="3.40.1010.10:FF:000003">
    <property type="entry name" value="Putative Uroporphyrinogen-III C-methyltransferase"/>
    <property type="match status" value="1"/>
</dbReference>
<dbReference type="PANTHER" id="PTHR45790:SF3">
    <property type="entry name" value="S-ADENOSYL-L-METHIONINE-DEPENDENT UROPORPHYRINOGEN III METHYLTRANSFERASE, CHLOROPLASTIC"/>
    <property type="match status" value="1"/>
</dbReference>
<dbReference type="GO" id="GO:0009236">
    <property type="term" value="P:cobalamin biosynthetic process"/>
    <property type="evidence" value="ECO:0007669"/>
    <property type="project" value="UniProtKB-KW"/>
</dbReference>
<feature type="domain" description="Tetrapyrrole methylase" evidence="13">
    <location>
        <begin position="209"/>
        <end position="420"/>
    </location>
</feature>
<dbReference type="EMBL" id="VSFG01000011">
    <property type="protein sequence ID" value="TYB41137.1"/>
    <property type="molecule type" value="Genomic_DNA"/>
</dbReference>
<keyword evidence="6" id="KW-0560">Oxidoreductase</keyword>
<dbReference type="Gene3D" id="3.40.50.720">
    <property type="entry name" value="NAD(P)-binding Rossmann-like Domain"/>
    <property type="match status" value="1"/>
</dbReference>
<evidence type="ECO:0000313" key="14">
    <source>
        <dbReference type="EMBL" id="TYB41137.1"/>
    </source>
</evidence>
<evidence type="ECO:0000256" key="1">
    <source>
        <dbReference type="ARBA" id="ARBA00005010"/>
    </source>
</evidence>
<evidence type="ECO:0000256" key="8">
    <source>
        <dbReference type="ARBA" id="ARBA00023239"/>
    </source>
</evidence>
<dbReference type="NCBIfam" id="TIGR01469">
    <property type="entry name" value="cobA_cysG_Cterm"/>
    <property type="match status" value="1"/>
</dbReference>
<dbReference type="Pfam" id="PF13241">
    <property type="entry name" value="NAD_binding_7"/>
    <property type="match status" value="1"/>
</dbReference>
<gene>
    <name evidence="14" type="primary">cobA</name>
    <name evidence="14" type="ORF">FXF69_37115</name>
</gene>
<dbReference type="CDD" id="cd11642">
    <property type="entry name" value="SUMT"/>
    <property type="match status" value="1"/>
</dbReference>
<evidence type="ECO:0000256" key="6">
    <source>
        <dbReference type="ARBA" id="ARBA00023002"/>
    </source>
</evidence>
<dbReference type="Proteomes" id="UP000323380">
    <property type="component" value="Unassembled WGS sequence"/>
</dbReference>
<dbReference type="SUPFAM" id="SSF53790">
    <property type="entry name" value="Tetrapyrrole methylase"/>
    <property type="match status" value="1"/>
</dbReference>
<dbReference type="InterPro" id="IPR006366">
    <property type="entry name" value="CobA/CysG_C"/>
</dbReference>
<dbReference type="GO" id="GO:0004851">
    <property type="term" value="F:uroporphyrin-III C-methyltransferase activity"/>
    <property type="evidence" value="ECO:0007669"/>
    <property type="project" value="UniProtKB-EC"/>
</dbReference>
<dbReference type="InterPro" id="IPR050161">
    <property type="entry name" value="Siro_Cobalamin_biosynth"/>
</dbReference>
<keyword evidence="10" id="KW-0511">Multifunctional enzyme</keyword>
<keyword evidence="4 14" id="KW-0808">Transferase</keyword>
<keyword evidence="7" id="KW-0520">NAD</keyword>
<feature type="active site" description="Proton acceptor" evidence="12">
    <location>
        <position position="239"/>
    </location>
</feature>
<accession>A0A5D0N9Z8</accession>
<dbReference type="AlphaFoldDB" id="A0A5D0N9Z8"/>
<comment type="pathway">
    <text evidence="1">Porphyrin-containing compound metabolism; siroheme biosynthesis; sirohydrochlorin from precorrin-2: step 1/1.</text>
</comment>
<feature type="active site" description="Proton donor" evidence="12">
    <location>
        <position position="261"/>
    </location>
</feature>
<dbReference type="GO" id="GO:0051266">
    <property type="term" value="F:sirohydrochlorin ferrochelatase activity"/>
    <property type="evidence" value="ECO:0007669"/>
    <property type="project" value="InterPro"/>
</dbReference>
<evidence type="ECO:0000256" key="3">
    <source>
        <dbReference type="ARBA" id="ARBA00022603"/>
    </source>
</evidence>
<protein>
    <submittedName>
        <fullName evidence="14">Uroporphyrinogen-III C-methyltransferase</fullName>
        <ecNumber evidence="14">2.1.1.107</ecNumber>
    </submittedName>
</protein>
<organism evidence="14 15">
    <name type="scientific">Actinomadura chibensis</name>
    <dbReference type="NCBI Taxonomy" id="392828"/>
    <lineage>
        <taxon>Bacteria</taxon>
        <taxon>Bacillati</taxon>
        <taxon>Actinomycetota</taxon>
        <taxon>Actinomycetes</taxon>
        <taxon>Streptosporangiales</taxon>
        <taxon>Thermomonosporaceae</taxon>
        <taxon>Actinomadura</taxon>
    </lineage>
</organism>
<dbReference type="SUPFAM" id="SSF51735">
    <property type="entry name" value="NAD(P)-binding Rossmann-fold domains"/>
    <property type="match status" value="1"/>
</dbReference>
<dbReference type="InterPro" id="IPR012409">
    <property type="entry name" value="Sirohaem_synth"/>
</dbReference>
<dbReference type="GO" id="GO:0032259">
    <property type="term" value="P:methylation"/>
    <property type="evidence" value="ECO:0007669"/>
    <property type="project" value="UniProtKB-KW"/>
</dbReference>
<dbReference type="InterPro" id="IPR014776">
    <property type="entry name" value="4pyrrole_Mease_sub2"/>
</dbReference>
<dbReference type="NCBIfam" id="NF004790">
    <property type="entry name" value="PRK06136.1"/>
    <property type="match status" value="1"/>
</dbReference>
<dbReference type="PANTHER" id="PTHR45790">
    <property type="entry name" value="SIROHEME SYNTHASE-RELATED"/>
    <property type="match status" value="1"/>
</dbReference>
<dbReference type="InterPro" id="IPR006367">
    <property type="entry name" value="Sirohaem_synthase_N"/>
</dbReference>
<evidence type="ECO:0000256" key="11">
    <source>
        <dbReference type="ARBA" id="ARBA00047561"/>
    </source>
</evidence>
<evidence type="ECO:0000313" key="15">
    <source>
        <dbReference type="Proteomes" id="UP000323380"/>
    </source>
</evidence>
<dbReference type="InterPro" id="IPR036291">
    <property type="entry name" value="NAD(P)-bd_dom_sf"/>
</dbReference>
<evidence type="ECO:0000259" key="13">
    <source>
        <dbReference type="Pfam" id="PF00590"/>
    </source>
</evidence>
<dbReference type="InterPro" id="IPR000878">
    <property type="entry name" value="4pyrrol_Mease"/>
</dbReference>
<dbReference type="UniPathway" id="UPA00262">
    <property type="reaction ID" value="UER00222"/>
</dbReference>
<evidence type="ECO:0000256" key="10">
    <source>
        <dbReference type="ARBA" id="ARBA00023268"/>
    </source>
</evidence>
<dbReference type="EC" id="2.1.1.107" evidence="14"/>
<comment type="catalytic activity">
    <reaction evidence="11">
        <text>precorrin-2 + NAD(+) = sirohydrochlorin + NADH + 2 H(+)</text>
        <dbReference type="Rhea" id="RHEA:15613"/>
        <dbReference type="ChEBI" id="CHEBI:15378"/>
        <dbReference type="ChEBI" id="CHEBI:57540"/>
        <dbReference type="ChEBI" id="CHEBI:57945"/>
        <dbReference type="ChEBI" id="CHEBI:58351"/>
        <dbReference type="ChEBI" id="CHEBI:58827"/>
        <dbReference type="EC" id="1.3.1.76"/>
    </reaction>
</comment>
<dbReference type="PIRSF" id="PIRSF036426">
    <property type="entry name" value="Sirohaem_synth"/>
    <property type="match status" value="1"/>
</dbReference>
<dbReference type="STRING" id="1220554.GCA_001552135_05342"/>
<evidence type="ECO:0000256" key="4">
    <source>
        <dbReference type="ARBA" id="ARBA00022679"/>
    </source>
</evidence>
<name>A0A5D0N9Z8_9ACTN</name>
<dbReference type="FunFam" id="3.30.950.10:FF:000001">
    <property type="entry name" value="Siroheme synthase"/>
    <property type="match status" value="1"/>
</dbReference>
<keyword evidence="8" id="KW-0456">Lyase</keyword>
<dbReference type="Pfam" id="PF00590">
    <property type="entry name" value="TP_methylase"/>
    <property type="match status" value="1"/>
</dbReference>
<dbReference type="GO" id="GO:0043115">
    <property type="term" value="F:precorrin-2 dehydrogenase activity"/>
    <property type="evidence" value="ECO:0007669"/>
    <property type="project" value="UniProtKB-EC"/>
</dbReference>
<proteinExistence type="predicted"/>
<keyword evidence="9" id="KW-0627">Porphyrin biosynthesis</keyword>
<dbReference type="Gene3D" id="3.40.1010.10">
    <property type="entry name" value="Cobalt-precorrin-4 Transmethylase, Domain 1"/>
    <property type="match status" value="1"/>
</dbReference>
<evidence type="ECO:0000256" key="2">
    <source>
        <dbReference type="ARBA" id="ARBA00022573"/>
    </source>
</evidence>
<dbReference type="InterPro" id="IPR014777">
    <property type="entry name" value="4pyrrole_Mease_sub1"/>
</dbReference>